<dbReference type="EMBL" id="CP022437">
    <property type="protein sequence ID" value="ASN05339.1"/>
    <property type="molecule type" value="Genomic_DNA"/>
</dbReference>
<proteinExistence type="predicted"/>
<dbReference type="SUPFAM" id="SSF56112">
    <property type="entry name" value="Protein kinase-like (PK-like)"/>
    <property type="match status" value="1"/>
</dbReference>
<evidence type="ECO:0000313" key="1">
    <source>
        <dbReference type="EMBL" id="ASN05339.1"/>
    </source>
</evidence>
<dbReference type="Proteomes" id="UP000204391">
    <property type="component" value="Chromosome"/>
</dbReference>
<dbReference type="KEGG" id="vne:CFK40_10105"/>
<dbReference type="AlphaFoldDB" id="A0A221MCN7"/>
<keyword evidence="2" id="KW-1185">Reference proteome</keyword>
<dbReference type="InterPro" id="IPR011009">
    <property type="entry name" value="Kinase-like_dom_sf"/>
</dbReference>
<organism evidence="1 2">
    <name type="scientific">Virgibacillus necropolis</name>
    <dbReference type="NCBI Taxonomy" id="163877"/>
    <lineage>
        <taxon>Bacteria</taxon>
        <taxon>Bacillati</taxon>
        <taxon>Bacillota</taxon>
        <taxon>Bacilli</taxon>
        <taxon>Bacillales</taxon>
        <taxon>Bacillaceae</taxon>
        <taxon>Virgibacillus</taxon>
    </lineage>
</organism>
<accession>A0A221MCN7</accession>
<gene>
    <name evidence="1" type="ORF">CFK40_10105</name>
</gene>
<evidence type="ECO:0000313" key="2">
    <source>
        <dbReference type="Proteomes" id="UP000204391"/>
    </source>
</evidence>
<name>A0A221MCN7_9BACI</name>
<protein>
    <recommendedName>
        <fullName evidence="3">Aminoglycoside phosphotransferase domain-containing protein</fullName>
    </recommendedName>
</protein>
<evidence type="ECO:0008006" key="3">
    <source>
        <dbReference type="Google" id="ProtNLM"/>
    </source>
</evidence>
<reference evidence="1 2" key="1">
    <citation type="journal article" date="2003" name="Int. J. Syst. Evol. Microbiol.">
        <title>Virgibacillus carmonensis sp. nov., Virgibacillus necropolis sp. nov. and Virgibacillus picturae sp. nov., three novel species isolated from deteriorated mural paintings, transfer of the species of the genus salibacillus to Virgibacillus, as Virgibacillus marismortui comb. nov. and Virgibacillus salexigens comb. nov., and emended description of the genus Virgibacillus.</title>
        <authorList>
            <person name="Heyrman J."/>
            <person name="Logan N.A."/>
            <person name="Busse H.J."/>
            <person name="Balcaen A."/>
            <person name="Lebbe L."/>
            <person name="Rodriguez-Diaz M."/>
            <person name="Swings J."/>
            <person name="De Vos P."/>
        </authorList>
    </citation>
    <scope>NUCLEOTIDE SEQUENCE [LARGE SCALE GENOMIC DNA]</scope>
    <source>
        <strain evidence="1 2">LMG 19488</strain>
    </source>
</reference>
<sequence length="240" mass="27520">MSGAKLKESLVLIFNMGRIEIMTKASWGENWIKICTLLEIGIPLRPPQSVTGGLLHHMWRIDTKSGIFAVKVLNPEIMSRPDAKRNYRLSERIAQVAYSNGIHAVPVKMIGNEPWVEVDGKYIMVFDWVYGYTLLPEQCTFEHWSRNSDGTSNKKRFQAVIEAYLNNGGTLSGRVLDALYGSFGGMLGWLEYNMRRSLDKDVFTMEERELGHKEVLHTIRDLKKLNEAVSDYFQWIEDVS</sequence>